<evidence type="ECO:0000256" key="1">
    <source>
        <dbReference type="SAM" id="MobiDB-lite"/>
    </source>
</evidence>
<keyword evidence="4" id="KW-1185">Reference proteome</keyword>
<feature type="region of interest" description="Disordered" evidence="1">
    <location>
        <begin position="761"/>
        <end position="795"/>
    </location>
</feature>
<feature type="domain" description="XPG-I" evidence="2">
    <location>
        <begin position="86"/>
        <end position="164"/>
    </location>
</feature>
<organism evidence="3 4">
    <name type="scientific">Aspergillus tanneri</name>
    <dbReference type="NCBI Taxonomy" id="1220188"/>
    <lineage>
        <taxon>Eukaryota</taxon>
        <taxon>Fungi</taxon>
        <taxon>Dikarya</taxon>
        <taxon>Ascomycota</taxon>
        <taxon>Pezizomycotina</taxon>
        <taxon>Eurotiomycetes</taxon>
        <taxon>Eurotiomycetidae</taxon>
        <taxon>Eurotiales</taxon>
        <taxon>Aspergillaceae</taxon>
        <taxon>Aspergillus</taxon>
        <taxon>Aspergillus subgen. Circumdati</taxon>
    </lineage>
</organism>
<feature type="region of interest" description="Disordered" evidence="1">
    <location>
        <begin position="384"/>
        <end position="412"/>
    </location>
</feature>
<feature type="region of interest" description="Disordered" evidence="1">
    <location>
        <begin position="451"/>
        <end position="481"/>
    </location>
</feature>
<dbReference type="InterPro" id="IPR037316">
    <property type="entry name" value="Yen1_H3TH"/>
</dbReference>
<dbReference type="PANTHER" id="PTHR11081">
    <property type="entry name" value="FLAP ENDONUCLEASE FAMILY MEMBER"/>
    <property type="match status" value="1"/>
</dbReference>
<feature type="region of interest" description="Disordered" evidence="1">
    <location>
        <begin position="589"/>
        <end position="744"/>
    </location>
</feature>
<dbReference type="PANTHER" id="PTHR11081:SF75">
    <property type="entry name" value="ENDONUCLEASE, PUTATIVE (AFU_ORTHOLOGUE AFUA_3G13260)-RELATED"/>
    <property type="match status" value="1"/>
</dbReference>
<accession>A0A4S3JXN2</accession>
<evidence type="ECO:0000313" key="4">
    <source>
        <dbReference type="Proteomes" id="UP000308092"/>
    </source>
</evidence>
<dbReference type="EMBL" id="SOSA01000004">
    <property type="protein sequence ID" value="THD00266.1"/>
    <property type="molecule type" value="Genomic_DNA"/>
</dbReference>
<dbReference type="VEuPathDB" id="FungiDB:EYZ11_000316"/>
<dbReference type="InterPro" id="IPR029060">
    <property type="entry name" value="PIN-like_dom_sf"/>
</dbReference>
<dbReference type="InterPro" id="IPR006084">
    <property type="entry name" value="XPG/Rad2"/>
</dbReference>
<dbReference type="Proteomes" id="UP000308092">
    <property type="component" value="Unassembled WGS sequence"/>
</dbReference>
<feature type="compositionally biased region" description="Basic and acidic residues" evidence="1">
    <location>
        <begin position="716"/>
        <end position="735"/>
    </location>
</feature>
<name>A0A4S3JXN2_9EURO</name>
<dbReference type="Gene3D" id="1.10.150.20">
    <property type="entry name" value="5' to 3' exonuclease, C-terminal subdomain"/>
    <property type="match status" value="1"/>
</dbReference>
<dbReference type="CDD" id="cd09906">
    <property type="entry name" value="H3TH_YEN1"/>
    <property type="match status" value="1"/>
</dbReference>
<protein>
    <recommendedName>
        <fullName evidence="2">XPG-I domain-containing protein</fullName>
    </recommendedName>
</protein>
<proteinExistence type="predicted"/>
<evidence type="ECO:0000313" key="3">
    <source>
        <dbReference type="EMBL" id="THD00266.1"/>
    </source>
</evidence>
<dbReference type="GO" id="GO:0008821">
    <property type="term" value="F:crossover junction DNA endonuclease activity"/>
    <property type="evidence" value="ECO:0007669"/>
    <property type="project" value="InterPro"/>
</dbReference>
<feature type="compositionally biased region" description="Basic residues" evidence="1">
    <location>
        <begin position="461"/>
        <end position="471"/>
    </location>
</feature>
<dbReference type="FunFam" id="3.40.50.1010:FF:000037">
    <property type="entry name" value="Rad2-like endonuclease, putative (AFU_orthologue AFUA_3G13260)"/>
    <property type="match status" value="1"/>
</dbReference>
<dbReference type="Gene3D" id="3.40.50.1010">
    <property type="entry name" value="5'-nuclease"/>
    <property type="match status" value="1"/>
</dbReference>
<dbReference type="GO" id="GO:0006281">
    <property type="term" value="P:DNA repair"/>
    <property type="evidence" value="ECO:0007669"/>
    <property type="project" value="UniProtKB-ARBA"/>
</dbReference>
<reference evidence="3 4" key="1">
    <citation type="submission" date="2019-03" db="EMBL/GenBank/DDBJ databases">
        <title>The genome sequence of a newly discovered highly antifungal drug resistant Aspergillus species, Aspergillus tanneri NIH 1004.</title>
        <authorList>
            <person name="Mounaud S."/>
            <person name="Singh I."/>
            <person name="Joardar V."/>
            <person name="Pakala S."/>
            <person name="Pakala S."/>
            <person name="Venepally P."/>
            <person name="Hoover J."/>
            <person name="Nierman W."/>
            <person name="Chung J."/>
            <person name="Losada L."/>
        </authorList>
    </citation>
    <scope>NUCLEOTIDE SEQUENCE [LARGE SCALE GENOMIC DNA]</scope>
    <source>
        <strain evidence="3 4">NIH1004</strain>
    </source>
</reference>
<dbReference type="Pfam" id="PF18380">
    <property type="entry name" value="GEN1_C"/>
    <property type="match status" value="1"/>
</dbReference>
<comment type="caution">
    <text evidence="3">The sequence shown here is derived from an EMBL/GenBank/DDBJ whole genome shotgun (WGS) entry which is preliminary data.</text>
</comment>
<dbReference type="PRINTS" id="PR00853">
    <property type="entry name" value="XPGRADSUPER"/>
</dbReference>
<feature type="compositionally biased region" description="Basic and acidic residues" evidence="1">
    <location>
        <begin position="598"/>
        <end position="611"/>
    </location>
</feature>
<dbReference type="AlphaFoldDB" id="A0A4S3JXN2"/>
<feature type="compositionally biased region" description="Acidic residues" evidence="1">
    <location>
        <begin position="396"/>
        <end position="406"/>
    </location>
</feature>
<dbReference type="InterPro" id="IPR006086">
    <property type="entry name" value="XPG-I_dom"/>
</dbReference>
<dbReference type="SUPFAM" id="SSF88723">
    <property type="entry name" value="PIN domain-like"/>
    <property type="match status" value="1"/>
</dbReference>
<dbReference type="InterPro" id="IPR036279">
    <property type="entry name" value="5-3_exonuclease_C_sf"/>
</dbReference>
<dbReference type="GO" id="GO:0017108">
    <property type="term" value="F:5'-flap endonuclease activity"/>
    <property type="evidence" value="ECO:0007669"/>
    <property type="project" value="TreeGrafter"/>
</dbReference>
<dbReference type="STRING" id="1220188.A0A4S3JXN2"/>
<gene>
    <name evidence="3" type="ORF">EYZ11_000316</name>
</gene>
<evidence type="ECO:0000259" key="2">
    <source>
        <dbReference type="SMART" id="SM00484"/>
    </source>
</evidence>
<dbReference type="SUPFAM" id="SSF47807">
    <property type="entry name" value="5' to 3' exonuclease, C-terminal subdomain"/>
    <property type="match status" value="1"/>
</dbReference>
<dbReference type="CDD" id="cd09870">
    <property type="entry name" value="PIN_YEN1"/>
    <property type="match status" value="1"/>
</dbReference>
<sequence>MGIPGLINAIGSGERISLSRLAITHLERTSRPIRIAVDVSIWLFQVQAARGGTNPELQKPPFKRGKASGVSYGSLPIIRLSKLLVDLFKFPRHDAPGEAEAECARLQTAGIVDAVMSNDVDALMFGSTLTVMNFSKESGSGTTAATHVTCYHMDNQNSASSLALDRAGMILFAMLSGGDYLPSGVPKCGSKLAAEIAKAGFGADLLEVIDSDGADLEPGLAEWRERLQYELEENESGYFQKRHKAVRIPETFPDKTILSCYAKPVVSTEQDLDILRHRLVNAWDQDIDVVKLRRFAANTFEWNYRSGARKMIRLLAEPLVTYRLRLQKSPSAFADDEPRLSNSDAPMLQKVYKSRTSFSTDGLTELQLDYIPIDVVGLDLLAEEPNPPLHSQETTVSDEEEEEVLEETVPQSPAKKRVSKRYDPISSQKIWVFESLALIGIPDVVERWKKDVSEKSAPKKSTSRKTGPRKKGPIDPGMKRGSILKYGTLTKERSEISQFHKSQLFEAAISMTPTEDSPSMFVHRGSPTTPGRSFGKDASSQYMSTFGRDVEFDDLADRFSSSCRSSSPAALSRIRMSFSNASYEDVPLADTATSSSRDASRRLLLKSDRQPPKHRGSCELLELEQAVSPIDLDAGSPRKSAKSRSQPDVCPQRAPRRQKAKKTNPILEYVDDQTSSPPTIPEAVSPSRIQDLLEKKALDMPSLRKQLKDSPQNWGDYKHDMPSKPDAKKPVKLSDTESAVEEGSHVESIVAYDGYWTVDTGPESELVSDASSARSESKKSGRKQQFKRVRVLDLR</sequence>
<feature type="compositionally biased region" description="Basic residues" evidence="1">
    <location>
        <begin position="780"/>
        <end position="789"/>
    </location>
</feature>
<dbReference type="InterPro" id="IPR041177">
    <property type="entry name" value="GEN1_C"/>
</dbReference>
<dbReference type="Pfam" id="PF00867">
    <property type="entry name" value="XPG_I"/>
    <property type="match status" value="1"/>
</dbReference>
<dbReference type="SMART" id="SM00484">
    <property type="entry name" value="XPGI"/>
    <property type="match status" value="1"/>
</dbReference>